<accession>A0ACC4D823</accession>
<organism evidence="1 2">
    <name type="scientific">Populus alba</name>
    <name type="common">White poplar</name>
    <dbReference type="NCBI Taxonomy" id="43335"/>
    <lineage>
        <taxon>Eukaryota</taxon>
        <taxon>Viridiplantae</taxon>
        <taxon>Streptophyta</taxon>
        <taxon>Embryophyta</taxon>
        <taxon>Tracheophyta</taxon>
        <taxon>Spermatophyta</taxon>
        <taxon>Magnoliopsida</taxon>
        <taxon>eudicotyledons</taxon>
        <taxon>Gunneridae</taxon>
        <taxon>Pentapetalae</taxon>
        <taxon>rosids</taxon>
        <taxon>fabids</taxon>
        <taxon>Malpighiales</taxon>
        <taxon>Salicaceae</taxon>
        <taxon>Saliceae</taxon>
        <taxon>Populus</taxon>
    </lineage>
</organism>
<evidence type="ECO:0000313" key="2">
    <source>
        <dbReference type="Proteomes" id="UP000309997"/>
    </source>
</evidence>
<evidence type="ECO:0000313" key="1">
    <source>
        <dbReference type="EMBL" id="KAL3612972.1"/>
    </source>
</evidence>
<comment type="caution">
    <text evidence="1">The sequence shown here is derived from an EMBL/GenBank/DDBJ whole genome shotgun (WGS) entry which is preliminary data.</text>
</comment>
<dbReference type="Proteomes" id="UP000309997">
    <property type="component" value="Unassembled WGS sequence"/>
</dbReference>
<protein>
    <submittedName>
        <fullName evidence="1">Uncharacterized protein</fullName>
    </submittedName>
</protein>
<keyword evidence="2" id="KW-1185">Reference proteome</keyword>
<reference evidence="1 2" key="1">
    <citation type="journal article" date="2024" name="Plant Biotechnol. J.">
        <title>Genome and CRISPR/Cas9 system of a widespread forest tree (Populus alba) in the world.</title>
        <authorList>
            <person name="Liu Y.J."/>
            <person name="Jiang P.F."/>
            <person name="Han X.M."/>
            <person name="Li X.Y."/>
            <person name="Wang H.M."/>
            <person name="Wang Y.J."/>
            <person name="Wang X.X."/>
            <person name="Zeng Q.Y."/>
        </authorList>
    </citation>
    <scope>NUCLEOTIDE SEQUENCE [LARGE SCALE GENOMIC DNA]</scope>
    <source>
        <strain evidence="2">cv. PAL-ZL1</strain>
    </source>
</reference>
<proteinExistence type="predicted"/>
<sequence length="367" mass="40011">MGKKKKKKDTDDDPLSLSSSSITSTSHLWKKRSSSSATNANADPSVLLHIPGRLTTNGATKLGCLYTQQGKKGTNQDAMLFWENFSSTTNDTLFCGVFDGHGPYGHLVAKKVRDSLPLILSTRWNSAQHSCLPNAPPAAATTNSDEAVDDESFDSLEVDETGKQLPDMYLPLKKSLLKAFKLMDKELKLHPTIDCFCSGTTAVTLIKQGQDLVIGNVGDSRAVLATRDQDDSLLAVQLTVDLKPDLPTNGEVEEQDKKKILKEPGEHFVTNENVGQSETQDDSCGPVFTHSSTTQNSDEIVPVSESMVENPSVKCLGQSKRSLAECISTAEDEEWSALEGITRVNSLLSLPRLLAGDKRSASWRKWI</sequence>
<name>A0ACC4D823_POPAL</name>
<gene>
    <name evidence="1" type="ORF">D5086_003992</name>
</gene>
<dbReference type="EMBL" id="RCHU02000001">
    <property type="protein sequence ID" value="KAL3612972.1"/>
    <property type="molecule type" value="Genomic_DNA"/>
</dbReference>